<evidence type="ECO:0000313" key="3">
    <source>
        <dbReference type="Proteomes" id="UP000683360"/>
    </source>
</evidence>
<gene>
    <name evidence="2" type="ORF">MEDL_68239</name>
</gene>
<dbReference type="Pfam" id="PF02179">
    <property type="entry name" value="BAG"/>
    <property type="match status" value="1"/>
</dbReference>
<proteinExistence type="predicted"/>
<evidence type="ECO:0000259" key="1">
    <source>
        <dbReference type="PROSITE" id="PS51035"/>
    </source>
</evidence>
<reference evidence="2" key="1">
    <citation type="submission" date="2021-03" db="EMBL/GenBank/DDBJ databases">
        <authorList>
            <person name="Bekaert M."/>
        </authorList>
    </citation>
    <scope>NUCLEOTIDE SEQUENCE</scope>
</reference>
<protein>
    <recommendedName>
        <fullName evidence="1">BAG domain-containing protein</fullName>
    </recommendedName>
</protein>
<evidence type="ECO:0000313" key="2">
    <source>
        <dbReference type="EMBL" id="CAG2257049.1"/>
    </source>
</evidence>
<sequence length="188" mass="21638">MQTFDPSELDEINFTYLPAAAGLFFMSFGSVRHSIILELPSNSYEVLKVQHLMDKMVEMFGIPLECQKLFHKDPIEDKEMKKLSDIEKDVEKNEKRLSDITYELDGIHRGYINDDLKLPALNQLKKKLGGTSEIFMKQLLSLDALSFEESNKGRKRKRKTIVNRIQVLLDRCDGLMSGLNDQIARLSI</sequence>
<dbReference type="Gene3D" id="1.20.58.120">
    <property type="entry name" value="BAG domain"/>
    <property type="match status" value="1"/>
</dbReference>
<organism evidence="2 3">
    <name type="scientific">Mytilus edulis</name>
    <name type="common">Blue mussel</name>
    <dbReference type="NCBI Taxonomy" id="6550"/>
    <lineage>
        <taxon>Eukaryota</taxon>
        <taxon>Metazoa</taxon>
        <taxon>Spiralia</taxon>
        <taxon>Lophotrochozoa</taxon>
        <taxon>Mollusca</taxon>
        <taxon>Bivalvia</taxon>
        <taxon>Autobranchia</taxon>
        <taxon>Pteriomorphia</taxon>
        <taxon>Mytilida</taxon>
        <taxon>Mytiloidea</taxon>
        <taxon>Mytilidae</taxon>
        <taxon>Mytilinae</taxon>
        <taxon>Mytilus</taxon>
    </lineage>
</organism>
<dbReference type="Proteomes" id="UP000683360">
    <property type="component" value="Unassembled WGS sequence"/>
</dbReference>
<dbReference type="InterPro" id="IPR036533">
    <property type="entry name" value="BAG_dom_sf"/>
</dbReference>
<dbReference type="OrthoDB" id="417450at2759"/>
<dbReference type="PROSITE" id="PS51035">
    <property type="entry name" value="BAG"/>
    <property type="match status" value="1"/>
</dbReference>
<dbReference type="InterPro" id="IPR003103">
    <property type="entry name" value="BAG_domain"/>
</dbReference>
<dbReference type="AlphaFoldDB" id="A0A8S3VIN4"/>
<feature type="domain" description="BAG" evidence="1">
    <location>
        <begin position="96"/>
        <end position="176"/>
    </location>
</feature>
<dbReference type="SUPFAM" id="SSF63491">
    <property type="entry name" value="BAG domain"/>
    <property type="match status" value="1"/>
</dbReference>
<keyword evidence="3" id="KW-1185">Reference proteome</keyword>
<dbReference type="EMBL" id="CAJPWZ010003318">
    <property type="protein sequence ID" value="CAG2257049.1"/>
    <property type="molecule type" value="Genomic_DNA"/>
</dbReference>
<dbReference type="SMART" id="SM00264">
    <property type="entry name" value="BAG"/>
    <property type="match status" value="1"/>
</dbReference>
<accession>A0A8S3VIN4</accession>
<comment type="caution">
    <text evidence="2">The sequence shown here is derived from an EMBL/GenBank/DDBJ whole genome shotgun (WGS) entry which is preliminary data.</text>
</comment>
<dbReference type="GO" id="GO:0051087">
    <property type="term" value="F:protein-folding chaperone binding"/>
    <property type="evidence" value="ECO:0007669"/>
    <property type="project" value="InterPro"/>
</dbReference>
<name>A0A8S3VIN4_MYTED</name>